<dbReference type="PANTHER" id="PTHR43701:SF12">
    <property type="entry name" value="MEMBRANE TRANSPORTER PROTEIN YTNM-RELATED"/>
    <property type="match status" value="1"/>
</dbReference>
<gene>
    <name evidence="6" type="ORF">SAMN07250955_12057</name>
</gene>
<feature type="transmembrane region" description="Helical" evidence="5">
    <location>
        <begin position="12"/>
        <end position="39"/>
    </location>
</feature>
<evidence type="ECO:0000256" key="3">
    <source>
        <dbReference type="ARBA" id="ARBA00022989"/>
    </source>
</evidence>
<comment type="subcellular location">
    <subcellularLocation>
        <location evidence="5">Cell membrane</location>
        <topology evidence="5">Multi-pass membrane protein</topology>
    </subcellularLocation>
    <subcellularLocation>
        <location evidence="1">Membrane</location>
        <topology evidence="1">Multi-pass membrane protein</topology>
    </subcellularLocation>
</comment>
<evidence type="ECO:0000313" key="6">
    <source>
        <dbReference type="EMBL" id="SNB79245.1"/>
    </source>
</evidence>
<name>A0A212S2K7_9PROT</name>
<keyword evidence="5" id="KW-1003">Cell membrane</keyword>
<dbReference type="GO" id="GO:0005886">
    <property type="term" value="C:plasma membrane"/>
    <property type="evidence" value="ECO:0007669"/>
    <property type="project" value="UniProtKB-SubCell"/>
</dbReference>
<dbReference type="Proteomes" id="UP000197065">
    <property type="component" value="Unassembled WGS sequence"/>
</dbReference>
<protein>
    <recommendedName>
        <fullName evidence="5">Probable membrane transporter protein</fullName>
    </recommendedName>
</protein>
<dbReference type="RefSeq" id="WP_088563007.1">
    <property type="nucleotide sequence ID" value="NZ_FYEH01000020.1"/>
</dbReference>
<feature type="transmembrane region" description="Helical" evidence="5">
    <location>
        <begin position="272"/>
        <end position="289"/>
    </location>
</feature>
<dbReference type="InterPro" id="IPR002781">
    <property type="entry name" value="TM_pro_TauE-like"/>
</dbReference>
<accession>A0A212S2K7</accession>
<evidence type="ECO:0000256" key="2">
    <source>
        <dbReference type="ARBA" id="ARBA00022692"/>
    </source>
</evidence>
<dbReference type="OrthoDB" id="9779078at2"/>
<feature type="transmembrane region" description="Helical" evidence="5">
    <location>
        <begin position="85"/>
        <end position="104"/>
    </location>
</feature>
<dbReference type="Pfam" id="PF01925">
    <property type="entry name" value="TauE"/>
    <property type="match status" value="1"/>
</dbReference>
<reference evidence="6 7" key="1">
    <citation type="submission" date="2017-06" db="EMBL/GenBank/DDBJ databases">
        <authorList>
            <person name="Kim H.J."/>
            <person name="Triplett B.A."/>
        </authorList>
    </citation>
    <scope>NUCLEOTIDE SEQUENCE [LARGE SCALE GENOMIC DNA]</scope>
    <source>
        <strain evidence="6 7">B29T1</strain>
    </source>
</reference>
<keyword evidence="2 5" id="KW-0812">Transmembrane</keyword>
<feature type="transmembrane region" description="Helical" evidence="5">
    <location>
        <begin position="243"/>
        <end position="260"/>
    </location>
</feature>
<evidence type="ECO:0000256" key="5">
    <source>
        <dbReference type="RuleBase" id="RU363041"/>
    </source>
</evidence>
<keyword evidence="4 5" id="KW-0472">Membrane</keyword>
<sequence length="304" mass="31998">MDIYLPIAEVSLNLFLLLLIGSGVGFLSGVFGVGGGFLMTPLLIFIGVPPAVAVGTGAVQVTASSVSGALAHLRRGTVDLRMGSILVVGGIVGSALGILVFRWLRSVGQIDTVISLSYVFLLGSVGLLMFVEALNAMLRTRRRSGTGARRLHQHYWLHRLPLKMRFPHSRLYISMITPFVIGAAIGILNAVMGIGGGFILIPAMIYLIGMPTSVVVGTSLFQLCFVSAITGLLQAATNATVDIVLAMLLIAGGVLGAQLGSRAGAYLRGDHLRILLALIVLLVGGRLAWDLVATPSDPFYLTHA</sequence>
<dbReference type="EMBL" id="FYEH01000020">
    <property type="protein sequence ID" value="SNB79245.1"/>
    <property type="molecule type" value="Genomic_DNA"/>
</dbReference>
<feature type="transmembrane region" description="Helical" evidence="5">
    <location>
        <begin position="169"/>
        <end position="185"/>
    </location>
</feature>
<evidence type="ECO:0000256" key="4">
    <source>
        <dbReference type="ARBA" id="ARBA00023136"/>
    </source>
</evidence>
<keyword evidence="3 5" id="KW-1133">Transmembrane helix</keyword>
<dbReference type="PANTHER" id="PTHR43701">
    <property type="entry name" value="MEMBRANE TRANSPORTER PROTEIN MJ0441-RELATED"/>
    <property type="match status" value="1"/>
</dbReference>
<proteinExistence type="inferred from homology"/>
<comment type="similarity">
    <text evidence="5">Belongs to the 4-toluene sulfonate uptake permease (TSUP) (TC 2.A.102) family.</text>
</comment>
<dbReference type="InterPro" id="IPR051598">
    <property type="entry name" value="TSUP/Inactive_protease-like"/>
</dbReference>
<keyword evidence="7" id="KW-1185">Reference proteome</keyword>
<organism evidence="6 7">
    <name type="scientific">Arboricoccus pini</name>
    <dbReference type="NCBI Taxonomy" id="1963835"/>
    <lineage>
        <taxon>Bacteria</taxon>
        <taxon>Pseudomonadati</taxon>
        <taxon>Pseudomonadota</taxon>
        <taxon>Alphaproteobacteria</taxon>
        <taxon>Geminicoccales</taxon>
        <taxon>Geminicoccaceae</taxon>
        <taxon>Arboricoccus</taxon>
    </lineage>
</organism>
<evidence type="ECO:0000256" key="1">
    <source>
        <dbReference type="ARBA" id="ARBA00004141"/>
    </source>
</evidence>
<dbReference type="AlphaFoldDB" id="A0A212S2K7"/>
<feature type="transmembrane region" description="Helical" evidence="5">
    <location>
        <begin position="116"/>
        <end position="134"/>
    </location>
</feature>
<evidence type="ECO:0000313" key="7">
    <source>
        <dbReference type="Proteomes" id="UP000197065"/>
    </source>
</evidence>